<name>A0A8J3IN41_9CHLR</name>
<keyword evidence="2" id="KW-1185">Reference proteome</keyword>
<evidence type="ECO:0000313" key="1">
    <source>
        <dbReference type="EMBL" id="GHO95420.1"/>
    </source>
</evidence>
<proteinExistence type="predicted"/>
<gene>
    <name evidence="1" type="ORF">KSF_054680</name>
</gene>
<dbReference type="EMBL" id="BNJK01000001">
    <property type="protein sequence ID" value="GHO95420.1"/>
    <property type="molecule type" value="Genomic_DNA"/>
</dbReference>
<dbReference type="AlphaFoldDB" id="A0A8J3IN41"/>
<organism evidence="1 2">
    <name type="scientific">Reticulibacter mediterranei</name>
    <dbReference type="NCBI Taxonomy" id="2778369"/>
    <lineage>
        <taxon>Bacteria</taxon>
        <taxon>Bacillati</taxon>
        <taxon>Chloroflexota</taxon>
        <taxon>Ktedonobacteria</taxon>
        <taxon>Ktedonobacterales</taxon>
        <taxon>Reticulibacteraceae</taxon>
        <taxon>Reticulibacter</taxon>
    </lineage>
</organism>
<reference evidence="1" key="1">
    <citation type="submission" date="2020-10" db="EMBL/GenBank/DDBJ databases">
        <title>Taxonomic study of unclassified bacteria belonging to the class Ktedonobacteria.</title>
        <authorList>
            <person name="Yabe S."/>
            <person name="Wang C.M."/>
            <person name="Zheng Y."/>
            <person name="Sakai Y."/>
            <person name="Cavaletti L."/>
            <person name="Monciardini P."/>
            <person name="Donadio S."/>
        </authorList>
    </citation>
    <scope>NUCLEOTIDE SEQUENCE</scope>
    <source>
        <strain evidence="1">ID150040</strain>
    </source>
</reference>
<sequence>MGIVAIHTILSIRLFPSLRIATLPDPFTLGGDLATRATCTRTLKACTFRTIQMRIVVIHTDLMITIIPHNSIRLTR</sequence>
<dbReference type="Proteomes" id="UP000597444">
    <property type="component" value="Unassembled WGS sequence"/>
</dbReference>
<comment type="caution">
    <text evidence="1">The sequence shown here is derived from an EMBL/GenBank/DDBJ whole genome shotgun (WGS) entry which is preliminary data.</text>
</comment>
<protein>
    <submittedName>
        <fullName evidence="1">Uncharacterized protein</fullName>
    </submittedName>
</protein>
<accession>A0A8J3IN41</accession>
<evidence type="ECO:0000313" key="2">
    <source>
        <dbReference type="Proteomes" id="UP000597444"/>
    </source>
</evidence>